<reference evidence="2" key="1">
    <citation type="journal article" date="2020" name="Cell">
        <title>Large-Scale Comparative Analyses of Tick Genomes Elucidate Their Genetic Diversity and Vector Capacities.</title>
        <authorList>
            <consortium name="Tick Genome and Microbiome Consortium (TIGMIC)"/>
            <person name="Jia N."/>
            <person name="Wang J."/>
            <person name="Shi W."/>
            <person name="Du L."/>
            <person name="Sun Y."/>
            <person name="Zhan W."/>
            <person name="Jiang J.F."/>
            <person name="Wang Q."/>
            <person name="Zhang B."/>
            <person name="Ji P."/>
            <person name="Bell-Sakyi L."/>
            <person name="Cui X.M."/>
            <person name="Yuan T.T."/>
            <person name="Jiang B.G."/>
            <person name="Yang W.F."/>
            <person name="Lam T.T."/>
            <person name="Chang Q.C."/>
            <person name="Ding S.J."/>
            <person name="Wang X.J."/>
            <person name="Zhu J.G."/>
            <person name="Ruan X.D."/>
            <person name="Zhao L."/>
            <person name="Wei J.T."/>
            <person name="Ye R.Z."/>
            <person name="Que T.C."/>
            <person name="Du C.H."/>
            <person name="Zhou Y.H."/>
            <person name="Cheng J.X."/>
            <person name="Dai P.F."/>
            <person name="Guo W.B."/>
            <person name="Han X.H."/>
            <person name="Huang E.J."/>
            <person name="Li L.F."/>
            <person name="Wei W."/>
            <person name="Gao Y.C."/>
            <person name="Liu J.Z."/>
            <person name="Shao H.Z."/>
            <person name="Wang X."/>
            <person name="Wang C.C."/>
            <person name="Yang T.C."/>
            <person name="Huo Q.B."/>
            <person name="Li W."/>
            <person name="Chen H.Y."/>
            <person name="Chen S.E."/>
            <person name="Zhou L.G."/>
            <person name="Ni X.B."/>
            <person name="Tian J.H."/>
            <person name="Sheng Y."/>
            <person name="Liu T."/>
            <person name="Pan Y.S."/>
            <person name="Xia L.Y."/>
            <person name="Li J."/>
            <person name="Zhao F."/>
            <person name="Cao W.C."/>
        </authorList>
    </citation>
    <scope>NUCLEOTIDE SEQUENCE</scope>
    <source>
        <strain evidence="2">Rmic-2018</strain>
    </source>
</reference>
<proteinExistence type="predicted"/>
<organism evidence="2 3">
    <name type="scientific">Rhipicephalus microplus</name>
    <name type="common">Cattle tick</name>
    <name type="synonym">Boophilus microplus</name>
    <dbReference type="NCBI Taxonomy" id="6941"/>
    <lineage>
        <taxon>Eukaryota</taxon>
        <taxon>Metazoa</taxon>
        <taxon>Ecdysozoa</taxon>
        <taxon>Arthropoda</taxon>
        <taxon>Chelicerata</taxon>
        <taxon>Arachnida</taxon>
        <taxon>Acari</taxon>
        <taxon>Parasitiformes</taxon>
        <taxon>Ixodida</taxon>
        <taxon>Ixodoidea</taxon>
        <taxon>Ixodidae</taxon>
        <taxon>Rhipicephalinae</taxon>
        <taxon>Rhipicephalus</taxon>
        <taxon>Boophilus</taxon>
    </lineage>
</organism>
<dbReference type="PROSITE" id="PS51885">
    <property type="entry name" value="NEPRILYSIN"/>
    <property type="match status" value="1"/>
</dbReference>
<name>A0A9J6EN71_RHIMP</name>
<dbReference type="Gene3D" id="1.10.1380.10">
    <property type="entry name" value="Neutral endopeptidase , domain2"/>
    <property type="match status" value="1"/>
</dbReference>
<dbReference type="GO" id="GO:0006508">
    <property type="term" value="P:proteolysis"/>
    <property type="evidence" value="ECO:0007669"/>
    <property type="project" value="InterPro"/>
</dbReference>
<dbReference type="VEuPathDB" id="VectorBase:LOC119181633"/>
<dbReference type="Gene3D" id="3.40.390.10">
    <property type="entry name" value="Collagenase (Catalytic Domain)"/>
    <property type="match status" value="1"/>
</dbReference>
<dbReference type="InterPro" id="IPR000718">
    <property type="entry name" value="Peptidase_M13"/>
</dbReference>
<dbReference type="EMBL" id="JABSTU010000003">
    <property type="protein sequence ID" value="KAH8035842.1"/>
    <property type="molecule type" value="Genomic_DNA"/>
</dbReference>
<reference evidence="2" key="2">
    <citation type="submission" date="2021-09" db="EMBL/GenBank/DDBJ databases">
        <authorList>
            <person name="Jia N."/>
            <person name="Wang J."/>
            <person name="Shi W."/>
            <person name="Du L."/>
            <person name="Sun Y."/>
            <person name="Zhan W."/>
            <person name="Jiang J."/>
            <person name="Wang Q."/>
            <person name="Zhang B."/>
            <person name="Ji P."/>
            <person name="Sakyi L.B."/>
            <person name="Cui X."/>
            <person name="Yuan T."/>
            <person name="Jiang B."/>
            <person name="Yang W."/>
            <person name="Lam T.T.-Y."/>
            <person name="Chang Q."/>
            <person name="Ding S."/>
            <person name="Wang X."/>
            <person name="Zhu J."/>
            <person name="Ruan X."/>
            <person name="Zhao L."/>
            <person name="Wei J."/>
            <person name="Que T."/>
            <person name="Du C."/>
            <person name="Cheng J."/>
            <person name="Dai P."/>
            <person name="Han X."/>
            <person name="Huang E."/>
            <person name="Gao Y."/>
            <person name="Liu J."/>
            <person name="Shao H."/>
            <person name="Ye R."/>
            <person name="Li L."/>
            <person name="Wei W."/>
            <person name="Wang X."/>
            <person name="Wang C."/>
            <person name="Huo Q."/>
            <person name="Li W."/>
            <person name="Guo W."/>
            <person name="Chen H."/>
            <person name="Chen S."/>
            <person name="Zhou L."/>
            <person name="Zhou L."/>
            <person name="Ni X."/>
            <person name="Tian J."/>
            <person name="Zhou Y."/>
            <person name="Sheng Y."/>
            <person name="Liu T."/>
            <person name="Pan Y."/>
            <person name="Xia L."/>
            <person name="Li J."/>
            <person name="Zhao F."/>
            <person name="Cao W."/>
        </authorList>
    </citation>
    <scope>NUCLEOTIDE SEQUENCE</scope>
    <source>
        <strain evidence="2">Rmic-2018</strain>
        <tissue evidence="2">Larvae</tissue>
    </source>
</reference>
<dbReference type="AlphaFoldDB" id="A0A9J6EN71"/>
<gene>
    <name evidence="2" type="ORF">HPB51_010420</name>
</gene>
<keyword evidence="1" id="KW-1133">Transmembrane helix</keyword>
<evidence type="ECO:0000256" key="1">
    <source>
        <dbReference type="SAM" id="Phobius"/>
    </source>
</evidence>
<protein>
    <submittedName>
        <fullName evidence="2">Uncharacterized protein</fullName>
    </submittedName>
</protein>
<dbReference type="InterPro" id="IPR042089">
    <property type="entry name" value="Peptidase_M13_dom_2"/>
</dbReference>
<dbReference type="Proteomes" id="UP000821866">
    <property type="component" value="Chromosome 11"/>
</dbReference>
<feature type="transmembrane region" description="Helical" evidence="1">
    <location>
        <begin position="34"/>
        <end position="54"/>
    </location>
</feature>
<evidence type="ECO:0000313" key="2">
    <source>
        <dbReference type="EMBL" id="KAH8035842.1"/>
    </source>
</evidence>
<evidence type="ECO:0000313" key="3">
    <source>
        <dbReference type="Proteomes" id="UP000821866"/>
    </source>
</evidence>
<accession>A0A9J6EN71</accession>
<sequence length="362" mass="40719">MGSPTPRDELINRLVDRRPACASHNMYRSGDYDFIILLAFLAAVVVVFVLFFQYDFGQRLRQRVGTKQPAFTFTYRGGIASTSPSDHHAAKPGALREVSTLSEEPHPEVTMPKKRDIPEQPMTLARAEEVLTMMAPVATERTLGSCDVLDCREMTEELRATLDDRVSPCSDFYQHVCGKWVLNHTPELGEALVSERTLRRRRLELQLLLELRAGTDDGSMRWPLHLWRECSTTTGEPHSHDVLRTIFAMHGLAGFPFGAADRHRDLSTTAAKVLSQSAIPALVNIEIVKMAAEDVPMTGGHKRVSKKARKGSSVTAARPRRRWVIRVGAPQPLFREFVSMRNVQDEWFMAAVQSISGRRDMP</sequence>
<keyword evidence="3" id="KW-1185">Reference proteome</keyword>
<keyword evidence="1" id="KW-0812">Transmembrane</keyword>
<dbReference type="SUPFAM" id="SSF55486">
    <property type="entry name" value="Metalloproteases ('zincins'), catalytic domain"/>
    <property type="match status" value="1"/>
</dbReference>
<dbReference type="InterPro" id="IPR024079">
    <property type="entry name" value="MetalloPept_cat_dom_sf"/>
</dbReference>
<keyword evidence="1" id="KW-0472">Membrane</keyword>
<dbReference type="GO" id="GO:0004222">
    <property type="term" value="F:metalloendopeptidase activity"/>
    <property type="evidence" value="ECO:0007669"/>
    <property type="project" value="InterPro"/>
</dbReference>
<comment type="caution">
    <text evidence="2">The sequence shown here is derived from an EMBL/GenBank/DDBJ whole genome shotgun (WGS) entry which is preliminary data.</text>
</comment>